<accession>A0ABY2FAY6</accession>
<comment type="caution">
    <text evidence="3">The sequence shown here is derived from an EMBL/GenBank/DDBJ whole genome shotgun (WGS) entry which is preliminary data.</text>
</comment>
<keyword evidence="1" id="KW-0812">Transmembrane</keyword>
<proteinExistence type="predicted"/>
<dbReference type="RefSeq" id="WP_134131499.1">
    <property type="nucleotide sequence ID" value="NZ_SODU01000003.1"/>
</dbReference>
<keyword evidence="1" id="KW-0472">Membrane</keyword>
<evidence type="ECO:0000259" key="2">
    <source>
        <dbReference type="Pfam" id="PF03793"/>
    </source>
</evidence>
<keyword evidence="4" id="KW-1185">Reference proteome</keyword>
<dbReference type="EMBL" id="SODU01000003">
    <property type="protein sequence ID" value="TDW87751.1"/>
    <property type="molecule type" value="Genomic_DNA"/>
</dbReference>
<dbReference type="Proteomes" id="UP000295060">
    <property type="component" value="Unassembled WGS sequence"/>
</dbReference>
<dbReference type="Gene3D" id="3.30.10.20">
    <property type="match status" value="1"/>
</dbReference>
<reference evidence="3 4" key="1">
    <citation type="submission" date="2019-03" db="EMBL/GenBank/DDBJ databases">
        <title>Genomic Encyclopedia of Type Strains, Phase III (KMG-III): the genomes of soil and plant-associated and newly described type strains.</title>
        <authorList>
            <person name="Whitman W."/>
        </authorList>
    </citation>
    <scope>NUCLEOTIDE SEQUENCE [LARGE SCALE GENOMIC DNA]</scope>
    <source>
        <strain evidence="3 4">VKMAc-2574</strain>
    </source>
</reference>
<evidence type="ECO:0000256" key="1">
    <source>
        <dbReference type="SAM" id="Phobius"/>
    </source>
</evidence>
<feature type="transmembrane region" description="Helical" evidence="1">
    <location>
        <begin position="40"/>
        <end position="60"/>
    </location>
</feature>
<keyword evidence="1" id="KW-1133">Transmembrane helix</keyword>
<organism evidence="3 4">
    <name type="scientific">Kribbella pratensis</name>
    <dbReference type="NCBI Taxonomy" id="2512112"/>
    <lineage>
        <taxon>Bacteria</taxon>
        <taxon>Bacillati</taxon>
        <taxon>Actinomycetota</taxon>
        <taxon>Actinomycetes</taxon>
        <taxon>Propionibacteriales</taxon>
        <taxon>Kribbellaceae</taxon>
        <taxon>Kribbella</taxon>
    </lineage>
</organism>
<evidence type="ECO:0000313" key="3">
    <source>
        <dbReference type="EMBL" id="TDW87751.1"/>
    </source>
</evidence>
<dbReference type="CDD" id="cd06577">
    <property type="entry name" value="PASTA_pknB"/>
    <property type="match status" value="1"/>
</dbReference>
<gene>
    <name evidence="3" type="ORF">EV137_5834</name>
</gene>
<protein>
    <submittedName>
        <fullName evidence="3">PASTA domain-containing protein</fullName>
    </submittedName>
</protein>
<dbReference type="InterPro" id="IPR005543">
    <property type="entry name" value="PASTA_dom"/>
</dbReference>
<evidence type="ECO:0000313" key="4">
    <source>
        <dbReference type="Proteomes" id="UP000295060"/>
    </source>
</evidence>
<name>A0ABY2FAY6_9ACTN</name>
<dbReference type="Pfam" id="PF03793">
    <property type="entry name" value="PASTA"/>
    <property type="match status" value="1"/>
</dbReference>
<feature type="domain" description="PASTA" evidence="2">
    <location>
        <begin position="236"/>
        <end position="281"/>
    </location>
</feature>
<sequence>MIETKLTELLEDTADHTPVGPPPLAAVRAGAARRRRRRTAGITGVTVVAVGAVIAGSSLLTSPTQTAPVTSPTPVPPPPAMRLVGFGHAAIAIPAAWPTNKSSCGTPYQDTVQIDDPSAVHLCKSDRPKGVESVQLTGVPPSLGYHADETILVDGVRAERQRTSCMGGWQGTRVCIGAVGIPSLKVWFYAESSTSAEDVDRILDRIQILRDRSGVPSYSSLGGAPTGPLARSYTPLLTAAGLKVQYKRVMSPSYPDGTVLGVSPAVGTLLPVGSTVTVTVAG</sequence>